<protein>
    <submittedName>
        <fullName evidence="1 2">Uncharacterized protein</fullName>
    </submittedName>
</protein>
<evidence type="ECO:0000313" key="3">
    <source>
        <dbReference type="Proteomes" id="UP000002051"/>
    </source>
</evidence>
<dbReference type="AlphaFoldDB" id="A0A072UJR4"/>
<sequence length="56" mass="6550">MKTGIDWYKIGLRCKHESCRDSVQSALNEGRLKFRDKTKPQMQVVTPLSDKIMHMI</sequence>
<evidence type="ECO:0000313" key="2">
    <source>
        <dbReference type="EnsemblPlants" id="KEH29887"/>
    </source>
</evidence>
<name>A0A072UJR4_MEDTR</name>
<dbReference type="eggNOG" id="KOG0987">
    <property type="taxonomic scope" value="Eukaryota"/>
</dbReference>
<reference evidence="1 3" key="2">
    <citation type="journal article" date="2014" name="BMC Genomics">
        <title>An improved genome release (version Mt4.0) for the model legume Medicago truncatula.</title>
        <authorList>
            <person name="Tang H."/>
            <person name="Krishnakumar V."/>
            <person name="Bidwell S."/>
            <person name="Rosen B."/>
            <person name="Chan A."/>
            <person name="Zhou S."/>
            <person name="Gentzbittel L."/>
            <person name="Childs K.L."/>
            <person name="Yandell M."/>
            <person name="Gundlach H."/>
            <person name="Mayer K.F."/>
            <person name="Schwartz D.C."/>
            <person name="Town C.D."/>
        </authorList>
    </citation>
    <scope>GENOME REANNOTATION</scope>
    <source>
        <strain evidence="1">A17</strain>
        <strain evidence="2 3">cv. Jemalong A17</strain>
    </source>
</reference>
<organism evidence="1 3">
    <name type="scientific">Medicago truncatula</name>
    <name type="common">Barrel medic</name>
    <name type="synonym">Medicago tribuloides</name>
    <dbReference type="NCBI Taxonomy" id="3880"/>
    <lineage>
        <taxon>Eukaryota</taxon>
        <taxon>Viridiplantae</taxon>
        <taxon>Streptophyta</taxon>
        <taxon>Embryophyta</taxon>
        <taxon>Tracheophyta</taxon>
        <taxon>Spermatophyta</taxon>
        <taxon>Magnoliopsida</taxon>
        <taxon>eudicotyledons</taxon>
        <taxon>Gunneridae</taxon>
        <taxon>Pentapetalae</taxon>
        <taxon>rosids</taxon>
        <taxon>fabids</taxon>
        <taxon>Fabales</taxon>
        <taxon>Fabaceae</taxon>
        <taxon>Papilionoideae</taxon>
        <taxon>50 kb inversion clade</taxon>
        <taxon>NPAAA clade</taxon>
        <taxon>Hologalegina</taxon>
        <taxon>IRL clade</taxon>
        <taxon>Trifolieae</taxon>
        <taxon>Medicago</taxon>
    </lineage>
</organism>
<dbReference type="PaxDb" id="3880-AES92250"/>
<evidence type="ECO:0000313" key="1">
    <source>
        <dbReference type="EMBL" id="KEH29887.1"/>
    </source>
</evidence>
<reference evidence="2" key="3">
    <citation type="submission" date="2015-04" db="UniProtKB">
        <authorList>
            <consortium name="EnsemblPlants"/>
        </authorList>
    </citation>
    <scope>IDENTIFICATION</scope>
    <source>
        <strain evidence="2">cv. Jemalong A17</strain>
    </source>
</reference>
<dbReference type="EnsemblPlants" id="KEH29887">
    <property type="protein sequence ID" value="KEH29887"/>
    <property type="gene ID" value="MTR_4g054775"/>
</dbReference>
<dbReference type="HOGENOM" id="CLU_3017271_0_0_1"/>
<dbReference type="EMBL" id="CM001220">
    <property type="protein sequence ID" value="KEH29887.1"/>
    <property type="molecule type" value="Genomic_DNA"/>
</dbReference>
<dbReference type="Proteomes" id="UP000002051">
    <property type="component" value="Chromosome 4"/>
</dbReference>
<keyword evidence="3" id="KW-1185">Reference proteome</keyword>
<proteinExistence type="predicted"/>
<gene>
    <name evidence="1" type="ordered locus">MTR_4g054775</name>
</gene>
<accession>A0A072UJR4</accession>
<reference evidence="1 3" key="1">
    <citation type="journal article" date="2011" name="Nature">
        <title>The Medicago genome provides insight into the evolution of rhizobial symbioses.</title>
        <authorList>
            <person name="Young N.D."/>
            <person name="Debelle F."/>
            <person name="Oldroyd G.E."/>
            <person name="Geurts R."/>
            <person name="Cannon S.B."/>
            <person name="Udvardi M.K."/>
            <person name="Benedito V.A."/>
            <person name="Mayer K.F."/>
            <person name="Gouzy J."/>
            <person name="Schoof H."/>
            <person name="Van de Peer Y."/>
            <person name="Proost S."/>
            <person name="Cook D.R."/>
            <person name="Meyers B.C."/>
            <person name="Spannagl M."/>
            <person name="Cheung F."/>
            <person name="De Mita S."/>
            <person name="Krishnakumar V."/>
            <person name="Gundlach H."/>
            <person name="Zhou S."/>
            <person name="Mudge J."/>
            <person name="Bharti A.K."/>
            <person name="Murray J.D."/>
            <person name="Naoumkina M.A."/>
            <person name="Rosen B."/>
            <person name="Silverstein K.A."/>
            <person name="Tang H."/>
            <person name="Rombauts S."/>
            <person name="Zhao P.X."/>
            <person name="Zhou P."/>
            <person name="Barbe V."/>
            <person name="Bardou P."/>
            <person name="Bechner M."/>
            <person name="Bellec A."/>
            <person name="Berger A."/>
            <person name="Berges H."/>
            <person name="Bidwell S."/>
            <person name="Bisseling T."/>
            <person name="Choisne N."/>
            <person name="Couloux A."/>
            <person name="Denny R."/>
            <person name="Deshpande S."/>
            <person name="Dai X."/>
            <person name="Doyle J.J."/>
            <person name="Dudez A.M."/>
            <person name="Farmer A.D."/>
            <person name="Fouteau S."/>
            <person name="Franken C."/>
            <person name="Gibelin C."/>
            <person name="Gish J."/>
            <person name="Goldstein S."/>
            <person name="Gonzalez A.J."/>
            <person name="Green P.J."/>
            <person name="Hallab A."/>
            <person name="Hartog M."/>
            <person name="Hua A."/>
            <person name="Humphray S.J."/>
            <person name="Jeong D.H."/>
            <person name="Jing Y."/>
            <person name="Jocker A."/>
            <person name="Kenton S.M."/>
            <person name="Kim D.J."/>
            <person name="Klee K."/>
            <person name="Lai H."/>
            <person name="Lang C."/>
            <person name="Lin S."/>
            <person name="Macmil S.L."/>
            <person name="Magdelenat G."/>
            <person name="Matthews L."/>
            <person name="McCorrison J."/>
            <person name="Monaghan E.L."/>
            <person name="Mun J.H."/>
            <person name="Najar F.Z."/>
            <person name="Nicholson C."/>
            <person name="Noirot C."/>
            <person name="O'Bleness M."/>
            <person name="Paule C.R."/>
            <person name="Poulain J."/>
            <person name="Prion F."/>
            <person name="Qin B."/>
            <person name="Qu C."/>
            <person name="Retzel E.F."/>
            <person name="Riddle C."/>
            <person name="Sallet E."/>
            <person name="Samain S."/>
            <person name="Samson N."/>
            <person name="Sanders I."/>
            <person name="Saurat O."/>
            <person name="Scarpelli C."/>
            <person name="Schiex T."/>
            <person name="Segurens B."/>
            <person name="Severin A.J."/>
            <person name="Sherrier D.J."/>
            <person name="Shi R."/>
            <person name="Sims S."/>
            <person name="Singer S.R."/>
            <person name="Sinharoy S."/>
            <person name="Sterck L."/>
            <person name="Viollet A."/>
            <person name="Wang B.B."/>
            <person name="Wang K."/>
            <person name="Wang M."/>
            <person name="Wang X."/>
            <person name="Warfsmann J."/>
            <person name="Weissenbach J."/>
            <person name="White D.D."/>
            <person name="White J.D."/>
            <person name="Wiley G.B."/>
            <person name="Wincker P."/>
            <person name="Xing Y."/>
            <person name="Yang L."/>
            <person name="Yao Z."/>
            <person name="Ying F."/>
            <person name="Zhai J."/>
            <person name="Zhou L."/>
            <person name="Zuber A."/>
            <person name="Denarie J."/>
            <person name="Dixon R.A."/>
            <person name="May G.D."/>
            <person name="Schwartz D.C."/>
            <person name="Rogers J."/>
            <person name="Quetier F."/>
            <person name="Town C.D."/>
            <person name="Roe B.A."/>
        </authorList>
    </citation>
    <scope>NUCLEOTIDE SEQUENCE [LARGE SCALE GENOMIC DNA]</scope>
    <source>
        <strain evidence="1">A17</strain>
        <strain evidence="2 3">cv. Jemalong A17</strain>
    </source>
</reference>